<dbReference type="GO" id="GO:0003824">
    <property type="term" value="F:catalytic activity"/>
    <property type="evidence" value="ECO:0007669"/>
    <property type="project" value="UniProtKB-ARBA"/>
</dbReference>
<evidence type="ECO:0000313" key="3">
    <source>
        <dbReference type="Proteomes" id="UP000319865"/>
    </source>
</evidence>
<feature type="domain" description="AB hydrolase-1" evidence="1">
    <location>
        <begin position="5"/>
        <end position="215"/>
    </location>
</feature>
<accession>A0A543NZQ3</accession>
<dbReference type="SUPFAM" id="SSF53474">
    <property type="entry name" value="alpha/beta-Hydrolases"/>
    <property type="match status" value="1"/>
</dbReference>
<dbReference type="Gene3D" id="3.40.50.1820">
    <property type="entry name" value="alpha/beta hydrolase"/>
    <property type="match status" value="1"/>
</dbReference>
<dbReference type="RefSeq" id="WP_142027298.1">
    <property type="nucleotide sequence ID" value="NZ_VFQE01000002.1"/>
</dbReference>
<gene>
    <name evidence="2" type="ORF">FHU33_3961</name>
</gene>
<comment type="caution">
    <text evidence="2">The sequence shown here is derived from an EMBL/GenBank/DDBJ whole genome shotgun (WGS) entry which is preliminary data.</text>
</comment>
<dbReference type="InterPro" id="IPR000073">
    <property type="entry name" value="AB_hydrolase_1"/>
</dbReference>
<dbReference type="InterPro" id="IPR029058">
    <property type="entry name" value="AB_hydrolase_fold"/>
</dbReference>
<dbReference type="PANTHER" id="PTHR37017:SF11">
    <property type="entry name" value="ESTERASE_LIPASE_THIOESTERASE DOMAIN-CONTAINING PROTEIN"/>
    <property type="match status" value="1"/>
</dbReference>
<reference evidence="2 3" key="1">
    <citation type="submission" date="2019-06" db="EMBL/GenBank/DDBJ databases">
        <title>Sequencing the genomes of 1000 actinobacteria strains.</title>
        <authorList>
            <person name="Klenk H.-P."/>
        </authorList>
    </citation>
    <scope>NUCLEOTIDE SEQUENCE [LARGE SCALE GENOMIC DNA]</scope>
    <source>
        <strain evidence="2 3">DSM 46837</strain>
    </source>
</reference>
<dbReference type="Proteomes" id="UP000319865">
    <property type="component" value="Unassembled WGS sequence"/>
</dbReference>
<protein>
    <submittedName>
        <fullName evidence="2">Pimeloyl-ACP methyl ester carboxylesterase</fullName>
    </submittedName>
</protein>
<keyword evidence="3" id="KW-1185">Reference proteome</keyword>
<dbReference type="PANTHER" id="PTHR37017">
    <property type="entry name" value="AB HYDROLASE-1 DOMAIN-CONTAINING PROTEIN-RELATED"/>
    <property type="match status" value="1"/>
</dbReference>
<dbReference type="Pfam" id="PF12697">
    <property type="entry name" value="Abhydrolase_6"/>
    <property type="match status" value="1"/>
</dbReference>
<evidence type="ECO:0000313" key="2">
    <source>
        <dbReference type="EMBL" id="TQN37315.1"/>
    </source>
</evidence>
<dbReference type="EMBL" id="VFQE01000002">
    <property type="protein sequence ID" value="TQN37315.1"/>
    <property type="molecule type" value="Genomic_DNA"/>
</dbReference>
<proteinExistence type="predicted"/>
<dbReference type="AlphaFoldDB" id="A0A543NZQ3"/>
<dbReference type="OrthoDB" id="64996at2"/>
<sequence length="229" mass="23989">MTPTLVLVHGAWHGSWCWEPLADALGDVPLQTVDLPSAGDDPAALGDLYADAAAVRSALSGIDGPTVVLGHSYGGAVITEAVTADSGVAHLIYLCAFLLDEGESLAGAVGGTPPPWWDVRPDHVLVHTPAEVFYNDVPPELTARSVPRVSAHSLAAFGQPLTNAGWKAVPSTYVICEQDQAIPPFAQEAMAQRAGEVLRMDTGHSPFLSQPEALAGLLRPILHRALRGG</sequence>
<evidence type="ECO:0000259" key="1">
    <source>
        <dbReference type="Pfam" id="PF12697"/>
    </source>
</evidence>
<organism evidence="2 3">
    <name type="scientific">Blastococcus colisei</name>
    <dbReference type="NCBI Taxonomy" id="1564162"/>
    <lineage>
        <taxon>Bacteria</taxon>
        <taxon>Bacillati</taxon>
        <taxon>Actinomycetota</taxon>
        <taxon>Actinomycetes</taxon>
        <taxon>Geodermatophilales</taxon>
        <taxon>Geodermatophilaceae</taxon>
        <taxon>Blastococcus</taxon>
    </lineage>
</organism>
<dbReference type="InterPro" id="IPR052897">
    <property type="entry name" value="Sec-Metab_Biosynth_Hydrolase"/>
</dbReference>
<name>A0A543NZQ3_9ACTN</name>